<accession>A0A0A9CWC1</accession>
<reference evidence="1" key="2">
    <citation type="journal article" date="2015" name="Data Brief">
        <title>Shoot transcriptome of the giant reed, Arundo donax.</title>
        <authorList>
            <person name="Barrero R.A."/>
            <person name="Guerrero F.D."/>
            <person name="Moolhuijzen P."/>
            <person name="Goolsby J.A."/>
            <person name="Tidwell J."/>
            <person name="Bellgard S.E."/>
            <person name="Bellgard M.I."/>
        </authorList>
    </citation>
    <scope>NUCLEOTIDE SEQUENCE</scope>
    <source>
        <tissue evidence="1">Shoot tissue taken approximately 20 cm above the soil surface</tissue>
    </source>
</reference>
<dbReference type="EMBL" id="GBRH01220220">
    <property type="protein sequence ID" value="JAD77675.1"/>
    <property type="molecule type" value="Transcribed_RNA"/>
</dbReference>
<organism evidence="1">
    <name type="scientific">Arundo donax</name>
    <name type="common">Giant reed</name>
    <name type="synonym">Donax arundinaceus</name>
    <dbReference type="NCBI Taxonomy" id="35708"/>
    <lineage>
        <taxon>Eukaryota</taxon>
        <taxon>Viridiplantae</taxon>
        <taxon>Streptophyta</taxon>
        <taxon>Embryophyta</taxon>
        <taxon>Tracheophyta</taxon>
        <taxon>Spermatophyta</taxon>
        <taxon>Magnoliopsida</taxon>
        <taxon>Liliopsida</taxon>
        <taxon>Poales</taxon>
        <taxon>Poaceae</taxon>
        <taxon>PACMAD clade</taxon>
        <taxon>Arundinoideae</taxon>
        <taxon>Arundineae</taxon>
        <taxon>Arundo</taxon>
    </lineage>
</organism>
<sequence length="50" mass="5515">MQFSTIGRPTTLNSFSCDIVSHATWSNVNIVSGCPVQLNAFELSCIKHLF</sequence>
<protein>
    <submittedName>
        <fullName evidence="1">Uncharacterized protein</fullName>
    </submittedName>
</protein>
<reference evidence="1" key="1">
    <citation type="submission" date="2014-09" db="EMBL/GenBank/DDBJ databases">
        <authorList>
            <person name="Magalhaes I.L.F."/>
            <person name="Oliveira U."/>
            <person name="Santos F.R."/>
            <person name="Vidigal T.H.D.A."/>
            <person name="Brescovit A.D."/>
            <person name="Santos A.J."/>
        </authorList>
    </citation>
    <scope>NUCLEOTIDE SEQUENCE</scope>
    <source>
        <tissue evidence="1">Shoot tissue taken approximately 20 cm above the soil surface</tissue>
    </source>
</reference>
<name>A0A0A9CWC1_ARUDO</name>
<proteinExistence type="predicted"/>
<evidence type="ECO:0000313" key="1">
    <source>
        <dbReference type="EMBL" id="JAD77675.1"/>
    </source>
</evidence>
<dbReference type="AlphaFoldDB" id="A0A0A9CWC1"/>